<dbReference type="PANTHER" id="PTHR43884:SF20">
    <property type="entry name" value="ACYL-COA DEHYDROGENASE FADE28"/>
    <property type="match status" value="1"/>
</dbReference>
<evidence type="ECO:0000256" key="1">
    <source>
        <dbReference type="ARBA" id="ARBA00022630"/>
    </source>
</evidence>
<keyword evidence="6" id="KW-1185">Reference proteome</keyword>
<keyword evidence="1" id="KW-0285">Flavoprotein</keyword>
<dbReference type="Pfam" id="PF00441">
    <property type="entry name" value="Acyl-CoA_dh_1"/>
    <property type="match status" value="1"/>
</dbReference>
<gene>
    <name evidence="5" type="ORF">JOF53_006970</name>
</gene>
<dbReference type="Proteomes" id="UP001519363">
    <property type="component" value="Unassembled WGS sequence"/>
</dbReference>
<evidence type="ECO:0000256" key="3">
    <source>
        <dbReference type="ARBA" id="ARBA00023002"/>
    </source>
</evidence>
<sequence length="150" mass="16135">MASVIGVEVFELEVLVCAAQLLGAARAMVELAVAHAATRRQFGRAVGEFQAVQHRLADVHVALEMARPLVFAAALSLAPRDTSAARVAAADVAQRAVSASLQVHGALGYTQEYSLGRFILLARRLRGRFGSQDFHRGRVLAALEGAWTWE</sequence>
<proteinExistence type="predicted"/>
<dbReference type="Gene3D" id="1.20.140.10">
    <property type="entry name" value="Butyryl-CoA Dehydrogenase, subunit A, domain 3"/>
    <property type="match status" value="1"/>
</dbReference>
<dbReference type="SUPFAM" id="SSF47203">
    <property type="entry name" value="Acyl-CoA dehydrogenase C-terminal domain-like"/>
    <property type="match status" value="1"/>
</dbReference>
<name>A0ABS5ANF7_9PSEU</name>
<dbReference type="InterPro" id="IPR036250">
    <property type="entry name" value="AcylCo_DH-like_C"/>
</dbReference>
<organism evidence="5 6">
    <name type="scientific">Crossiella equi</name>
    <dbReference type="NCBI Taxonomy" id="130796"/>
    <lineage>
        <taxon>Bacteria</taxon>
        <taxon>Bacillati</taxon>
        <taxon>Actinomycetota</taxon>
        <taxon>Actinomycetes</taxon>
        <taxon>Pseudonocardiales</taxon>
        <taxon>Pseudonocardiaceae</taxon>
        <taxon>Crossiella</taxon>
    </lineage>
</organism>
<comment type="caution">
    <text evidence="5">The sequence shown here is derived from an EMBL/GenBank/DDBJ whole genome shotgun (WGS) entry which is preliminary data.</text>
</comment>
<evidence type="ECO:0000313" key="6">
    <source>
        <dbReference type="Proteomes" id="UP001519363"/>
    </source>
</evidence>
<dbReference type="EMBL" id="JAGIOO010000001">
    <property type="protein sequence ID" value="MBP2478098.1"/>
    <property type="molecule type" value="Genomic_DNA"/>
</dbReference>
<evidence type="ECO:0000259" key="4">
    <source>
        <dbReference type="Pfam" id="PF00441"/>
    </source>
</evidence>
<keyword evidence="3" id="KW-0560">Oxidoreductase</keyword>
<dbReference type="PANTHER" id="PTHR43884">
    <property type="entry name" value="ACYL-COA DEHYDROGENASE"/>
    <property type="match status" value="1"/>
</dbReference>
<evidence type="ECO:0000256" key="2">
    <source>
        <dbReference type="ARBA" id="ARBA00022827"/>
    </source>
</evidence>
<dbReference type="InterPro" id="IPR009075">
    <property type="entry name" value="AcylCo_DH/oxidase_C"/>
</dbReference>
<reference evidence="5 6" key="1">
    <citation type="submission" date="2021-03" db="EMBL/GenBank/DDBJ databases">
        <title>Sequencing the genomes of 1000 actinobacteria strains.</title>
        <authorList>
            <person name="Klenk H.-P."/>
        </authorList>
    </citation>
    <scope>NUCLEOTIDE SEQUENCE [LARGE SCALE GENOMIC DNA]</scope>
    <source>
        <strain evidence="5 6">DSM 44580</strain>
    </source>
</reference>
<keyword evidence="2" id="KW-0274">FAD</keyword>
<accession>A0ABS5ANF7</accession>
<feature type="domain" description="Acyl-CoA dehydrogenase/oxidase C-terminal" evidence="4">
    <location>
        <begin position="10"/>
        <end position="142"/>
    </location>
</feature>
<protein>
    <submittedName>
        <fullName evidence="5">Alkylation response protein AidB-like acyl-CoA dehydrogenase</fullName>
    </submittedName>
</protein>
<evidence type="ECO:0000313" key="5">
    <source>
        <dbReference type="EMBL" id="MBP2478098.1"/>
    </source>
</evidence>